<organism evidence="1 2">
    <name type="scientific">Corynespora cassiicola Philippines</name>
    <dbReference type="NCBI Taxonomy" id="1448308"/>
    <lineage>
        <taxon>Eukaryota</taxon>
        <taxon>Fungi</taxon>
        <taxon>Dikarya</taxon>
        <taxon>Ascomycota</taxon>
        <taxon>Pezizomycotina</taxon>
        <taxon>Dothideomycetes</taxon>
        <taxon>Pleosporomycetidae</taxon>
        <taxon>Pleosporales</taxon>
        <taxon>Corynesporascaceae</taxon>
        <taxon>Corynespora</taxon>
    </lineage>
</organism>
<name>A0A2T2P5R7_CORCC</name>
<dbReference type="EMBL" id="KZ678129">
    <property type="protein sequence ID" value="PSN73021.1"/>
    <property type="molecule type" value="Genomic_DNA"/>
</dbReference>
<proteinExistence type="predicted"/>
<keyword evidence="2" id="KW-1185">Reference proteome</keyword>
<accession>A0A2T2P5R7</accession>
<evidence type="ECO:0000313" key="2">
    <source>
        <dbReference type="Proteomes" id="UP000240883"/>
    </source>
</evidence>
<protein>
    <submittedName>
        <fullName evidence="1">Uncharacterized protein</fullName>
    </submittedName>
</protein>
<gene>
    <name evidence="1" type="ORF">BS50DRAFT_629107</name>
</gene>
<evidence type="ECO:0000313" key="1">
    <source>
        <dbReference type="EMBL" id="PSN73021.1"/>
    </source>
</evidence>
<reference evidence="1 2" key="1">
    <citation type="journal article" date="2018" name="Front. Microbiol.">
        <title>Genome-Wide Analysis of Corynespora cassiicola Leaf Fall Disease Putative Effectors.</title>
        <authorList>
            <person name="Lopez D."/>
            <person name="Ribeiro S."/>
            <person name="Label P."/>
            <person name="Fumanal B."/>
            <person name="Venisse J.S."/>
            <person name="Kohler A."/>
            <person name="de Oliveira R.R."/>
            <person name="Labutti K."/>
            <person name="Lipzen A."/>
            <person name="Lail K."/>
            <person name="Bauer D."/>
            <person name="Ohm R.A."/>
            <person name="Barry K.W."/>
            <person name="Spatafora J."/>
            <person name="Grigoriev I.V."/>
            <person name="Martin F.M."/>
            <person name="Pujade-Renaud V."/>
        </authorList>
    </citation>
    <scope>NUCLEOTIDE SEQUENCE [LARGE SCALE GENOMIC DNA]</scope>
    <source>
        <strain evidence="1 2">Philippines</strain>
    </source>
</reference>
<sequence length="105" mass="11495">MSQPAYRCVHHCAQRLYGGARRILQRANRPGSEAVGIVASLLQPNVALPLPREGCEFAYTEHQRPISTEDRYDSFTRPTLSTKGTVPKVTINYAPGKSDPASLVG</sequence>
<dbReference type="Proteomes" id="UP000240883">
    <property type="component" value="Unassembled WGS sequence"/>
</dbReference>
<dbReference type="AlphaFoldDB" id="A0A2T2P5R7"/>